<keyword evidence="1" id="KW-0805">Transcription regulation</keyword>
<evidence type="ECO:0000313" key="6">
    <source>
        <dbReference type="Proteomes" id="UP001595818"/>
    </source>
</evidence>
<keyword evidence="6" id="KW-1185">Reference proteome</keyword>
<dbReference type="PROSITE" id="PS00041">
    <property type="entry name" value="HTH_ARAC_FAMILY_1"/>
    <property type="match status" value="1"/>
</dbReference>
<feature type="domain" description="HTH araC/xylS-type" evidence="4">
    <location>
        <begin position="199"/>
        <end position="297"/>
    </location>
</feature>
<evidence type="ECO:0000256" key="1">
    <source>
        <dbReference type="ARBA" id="ARBA00023015"/>
    </source>
</evidence>
<evidence type="ECO:0000259" key="4">
    <source>
        <dbReference type="PROSITE" id="PS01124"/>
    </source>
</evidence>
<dbReference type="PROSITE" id="PS01124">
    <property type="entry name" value="HTH_ARAC_FAMILY_2"/>
    <property type="match status" value="1"/>
</dbReference>
<organism evidence="5 6">
    <name type="scientific">Negadavirga shengliensis</name>
    <dbReference type="NCBI Taxonomy" id="1389218"/>
    <lineage>
        <taxon>Bacteria</taxon>
        <taxon>Pseudomonadati</taxon>
        <taxon>Bacteroidota</taxon>
        <taxon>Cytophagia</taxon>
        <taxon>Cytophagales</taxon>
        <taxon>Cyclobacteriaceae</taxon>
        <taxon>Negadavirga</taxon>
    </lineage>
</organism>
<dbReference type="PANTHER" id="PTHR43280:SF32">
    <property type="entry name" value="TRANSCRIPTIONAL REGULATORY PROTEIN"/>
    <property type="match status" value="1"/>
</dbReference>
<proteinExistence type="predicted"/>
<reference evidence="6" key="1">
    <citation type="journal article" date="2019" name="Int. J. Syst. Evol. Microbiol.">
        <title>The Global Catalogue of Microorganisms (GCM) 10K type strain sequencing project: providing services to taxonomists for standard genome sequencing and annotation.</title>
        <authorList>
            <consortium name="The Broad Institute Genomics Platform"/>
            <consortium name="The Broad Institute Genome Sequencing Center for Infectious Disease"/>
            <person name="Wu L."/>
            <person name="Ma J."/>
        </authorList>
    </citation>
    <scope>NUCLEOTIDE SEQUENCE [LARGE SCALE GENOMIC DNA]</scope>
    <source>
        <strain evidence="6">CGMCC 4.7466</strain>
    </source>
</reference>
<dbReference type="Proteomes" id="UP001595818">
    <property type="component" value="Unassembled WGS sequence"/>
</dbReference>
<dbReference type="InterPro" id="IPR018060">
    <property type="entry name" value="HTH_AraC"/>
</dbReference>
<name>A0ABV9T8J1_9BACT</name>
<accession>A0ABV9T8J1</accession>
<dbReference type="EMBL" id="JBHSJJ010000024">
    <property type="protein sequence ID" value="MFC4874924.1"/>
    <property type="molecule type" value="Genomic_DNA"/>
</dbReference>
<gene>
    <name evidence="5" type="ORF">ACFPFU_24685</name>
</gene>
<keyword evidence="3" id="KW-0804">Transcription</keyword>
<keyword evidence="2" id="KW-0238">DNA-binding</keyword>
<dbReference type="RefSeq" id="WP_377069246.1">
    <property type="nucleotide sequence ID" value="NZ_JBHSJJ010000024.1"/>
</dbReference>
<dbReference type="SUPFAM" id="SSF46689">
    <property type="entry name" value="Homeodomain-like"/>
    <property type="match status" value="1"/>
</dbReference>
<evidence type="ECO:0000313" key="5">
    <source>
        <dbReference type="EMBL" id="MFC4874924.1"/>
    </source>
</evidence>
<dbReference type="Gene3D" id="1.10.10.60">
    <property type="entry name" value="Homeodomain-like"/>
    <property type="match status" value="1"/>
</dbReference>
<dbReference type="Pfam" id="PF12833">
    <property type="entry name" value="HTH_18"/>
    <property type="match status" value="1"/>
</dbReference>
<dbReference type="InterPro" id="IPR009057">
    <property type="entry name" value="Homeodomain-like_sf"/>
</dbReference>
<dbReference type="PANTHER" id="PTHR43280">
    <property type="entry name" value="ARAC-FAMILY TRANSCRIPTIONAL REGULATOR"/>
    <property type="match status" value="1"/>
</dbReference>
<evidence type="ECO:0000256" key="3">
    <source>
        <dbReference type="ARBA" id="ARBA00023163"/>
    </source>
</evidence>
<evidence type="ECO:0000256" key="2">
    <source>
        <dbReference type="ARBA" id="ARBA00023125"/>
    </source>
</evidence>
<dbReference type="SMART" id="SM00342">
    <property type="entry name" value="HTH_ARAC"/>
    <property type="match status" value="1"/>
</dbReference>
<sequence length="310" mass="36238">MASVIQFQHIDDFVQKLKLGIRPKQSGFFVLKYEQIPYECFEDLEAYRQNYFEITLDVSQACNIQVDRFELPSQENRLTLVSPHRLQKILSQAISLHNCKGYSLFFSPQFLGTAPGNHEFSRDYPFFDHLNFPAIILERHEMAELYDLAGKIYYEYEQAGEWSADIIKSYLNILLLKAKQKYPIASPKAPIDRNQEIYNTFSHLVRDQFREHYTVRDYAGMMHISPKHLSETIKKVSGKSALQVIHTNRLHYAQALLQSTHKTVAEIAYELNFESPDYFSAFFKRLAGRSPVRFRLEKTNNTSERPLATY</sequence>
<comment type="caution">
    <text evidence="5">The sequence shown here is derived from an EMBL/GenBank/DDBJ whole genome shotgun (WGS) entry which is preliminary data.</text>
</comment>
<dbReference type="InterPro" id="IPR018062">
    <property type="entry name" value="HTH_AraC-typ_CS"/>
</dbReference>
<protein>
    <submittedName>
        <fullName evidence="5">Helix-turn-helix transcriptional regulator</fullName>
    </submittedName>
</protein>